<dbReference type="SMART" id="SM00886">
    <property type="entry name" value="Dabb"/>
    <property type="match status" value="1"/>
</dbReference>
<reference evidence="2 3" key="1">
    <citation type="journal article" date="2016" name="Int. J. Syst. Evol. Microbiol.">
        <title>Panacibacter ginsenosidivorans gen. nov., sp. nov., with ginsenoside converting activity isolated from soil of a ginseng field.</title>
        <authorList>
            <person name="Siddiqi M.Z."/>
            <person name="Muhammad Shafi S."/>
            <person name="Choi K.D."/>
            <person name="Im W.T."/>
        </authorList>
    </citation>
    <scope>NUCLEOTIDE SEQUENCE [LARGE SCALE GENOMIC DNA]</scope>
    <source>
        <strain evidence="2 3">Gsoil1550</strain>
    </source>
</reference>
<evidence type="ECO:0000259" key="1">
    <source>
        <dbReference type="PROSITE" id="PS51502"/>
    </source>
</evidence>
<dbReference type="RefSeq" id="WP_147190012.1">
    <property type="nucleotide sequence ID" value="NZ_CP042435.1"/>
</dbReference>
<dbReference type="SUPFAM" id="SSF54909">
    <property type="entry name" value="Dimeric alpha+beta barrel"/>
    <property type="match status" value="1"/>
</dbReference>
<gene>
    <name evidence="2" type="ORF">FRZ67_13165</name>
</gene>
<accession>A0A5B8VAQ0</accession>
<dbReference type="KEGG" id="pgin:FRZ67_13165"/>
<evidence type="ECO:0000313" key="3">
    <source>
        <dbReference type="Proteomes" id="UP000321533"/>
    </source>
</evidence>
<dbReference type="AlphaFoldDB" id="A0A5B8VAQ0"/>
<proteinExistence type="predicted"/>
<name>A0A5B8VAQ0_9BACT</name>
<dbReference type="Pfam" id="PF07876">
    <property type="entry name" value="Dabb"/>
    <property type="match status" value="1"/>
</dbReference>
<dbReference type="Gene3D" id="3.30.70.100">
    <property type="match status" value="1"/>
</dbReference>
<organism evidence="2 3">
    <name type="scientific">Panacibacter ginsenosidivorans</name>
    <dbReference type="NCBI Taxonomy" id="1813871"/>
    <lineage>
        <taxon>Bacteria</taxon>
        <taxon>Pseudomonadati</taxon>
        <taxon>Bacteroidota</taxon>
        <taxon>Chitinophagia</taxon>
        <taxon>Chitinophagales</taxon>
        <taxon>Chitinophagaceae</taxon>
        <taxon>Panacibacter</taxon>
    </lineage>
</organism>
<dbReference type="Proteomes" id="UP000321533">
    <property type="component" value="Chromosome"/>
</dbReference>
<keyword evidence="3" id="KW-1185">Reference proteome</keyword>
<protein>
    <submittedName>
        <fullName evidence="2">Dabb family protein</fullName>
    </submittedName>
</protein>
<sequence>MQLKNIFIHHVFFWLKNPGSKEDLAALLAGLEKLSAVETIQQFHIGKPAATSREVIDGSYSFSWFLLFKNKADQDSYQVDPIHLNFVKECSHLWQKVVVYDTIDCQAEYSNDMRRSLF</sequence>
<dbReference type="PROSITE" id="PS51502">
    <property type="entry name" value="S_R_A_B_BARREL"/>
    <property type="match status" value="1"/>
</dbReference>
<feature type="domain" description="Stress-response A/B barrel" evidence="1">
    <location>
        <begin position="7"/>
        <end position="102"/>
    </location>
</feature>
<dbReference type="OrthoDB" id="7189263at2"/>
<dbReference type="EMBL" id="CP042435">
    <property type="protein sequence ID" value="QEC68205.1"/>
    <property type="molecule type" value="Genomic_DNA"/>
</dbReference>
<evidence type="ECO:0000313" key="2">
    <source>
        <dbReference type="EMBL" id="QEC68205.1"/>
    </source>
</evidence>
<dbReference type="InterPro" id="IPR011008">
    <property type="entry name" value="Dimeric_a/b-barrel"/>
</dbReference>
<dbReference type="InterPro" id="IPR013097">
    <property type="entry name" value="Dabb"/>
</dbReference>